<protein>
    <submittedName>
        <fullName evidence="2">Glyoxalase</fullName>
    </submittedName>
</protein>
<sequence length="142" mass="16186">MTVDESNRPQPTAGLRHVALFVESFEETVIFYTKLLGMRIEWEPDIDNVYLTSGNDNLALHRFTGAERPPAVQRLDHIGFIIDDMDQVDVWHDFLKAHGVRIKSSPKTHRDGARSFYCLDPDGNVVQMIFHPPISRATAQPE</sequence>
<dbReference type="OrthoDB" id="9804944at2"/>
<dbReference type="Gene3D" id="3.10.180.10">
    <property type="entry name" value="2,3-Dihydroxybiphenyl 1,2-Dioxygenase, domain 1"/>
    <property type="match status" value="1"/>
</dbReference>
<dbReference type="SUPFAM" id="SSF54593">
    <property type="entry name" value="Glyoxalase/Bleomycin resistance protein/Dihydroxybiphenyl dioxygenase"/>
    <property type="match status" value="1"/>
</dbReference>
<accession>A0A1X9N8X6</accession>
<dbReference type="PROSITE" id="PS51819">
    <property type="entry name" value="VOC"/>
    <property type="match status" value="1"/>
</dbReference>
<evidence type="ECO:0000313" key="2">
    <source>
        <dbReference type="EMBL" id="ARN73631.1"/>
    </source>
</evidence>
<dbReference type="InterPro" id="IPR029068">
    <property type="entry name" value="Glyas_Bleomycin-R_OHBP_Dase"/>
</dbReference>
<dbReference type="PANTHER" id="PTHR21366">
    <property type="entry name" value="GLYOXALASE FAMILY PROTEIN"/>
    <property type="match status" value="1"/>
</dbReference>
<evidence type="ECO:0000259" key="1">
    <source>
        <dbReference type="PROSITE" id="PS51819"/>
    </source>
</evidence>
<dbReference type="Pfam" id="PF00903">
    <property type="entry name" value="Glyoxalase"/>
    <property type="match status" value="1"/>
</dbReference>
<dbReference type="EMBL" id="CP019343">
    <property type="protein sequence ID" value="ARN73631.1"/>
    <property type="molecule type" value="Genomic_DNA"/>
</dbReference>
<dbReference type="AlphaFoldDB" id="A0A1X9N8X6"/>
<dbReference type="Proteomes" id="UP000193450">
    <property type="component" value="Chromosome"/>
</dbReference>
<dbReference type="InterPro" id="IPR004360">
    <property type="entry name" value="Glyas_Fos-R_dOase_dom"/>
</dbReference>
<proteinExistence type="predicted"/>
<keyword evidence="3" id="KW-1185">Reference proteome</keyword>
<organism evidence="2 3">
    <name type="scientific">Oceanicoccus sagamiensis</name>
    <dbReference type="NCBI Taxonomy" id="716816"/>
    <lineage>
        <taxon>Bacteria</taxon>
        <taxon>Pseudomonadati</taxon>
        <taxon>Pseudomonadota</taxon>
        <taxon>Gammaproteobacteria</taxon>
        <taxon>Cellvibrionales</taxon>
        <taxon>Spongiibacteraceae</taxon>
        <taxon>Oceanicoccus</taxon>
    </lineage>
</organism>
<name>A0A1X9N8X6_9GAMM</name>
<dbReference type="KEGG" id="osg:BST96_05560"/>
<dbReference type="RefSeq" id="WP_085757745.1">
    <property type="nucleotide sequence ID" value="NZ_CP019343.1"/>
</dbReference>
<dbReference type="InterPro" id="IPR050383">
    <property type="entry name" value="GlyoxalaseI/FosfomycinResist"/>
</dbReference>
<evidence type="ECO:0000313" key="3">
    <source>
        <dbReference type="Proteomes" id="UP000193450"/>
    </source>
</evidence>
<dbReference type="InterPro" id="IPR037523">
    <property type="entry name" value="VOC_core"/>
</dbReference>
<reference evidence="2 3" key="1">
    <citation type="submission" date="2016-11" db="EMBL/GenBank/DDBJ databases">
        <title>Trade-off between light-utilization and light-protection in marine flavobacteria.</title>
        <authorList>
            <person name="Kumagai Y."/>
        </authorList>
    </citation>
    <scope>NUCLEOTIDE SEQUENCE [LARGE SCALE GENOMIC DNA]</scope>
    <source>
        <strain evidence="2 3">NBRC 107125</strain>
    </source>
</reference>
<feature type="domain" description="VOC" evidence="1">
    <location>
        <begin position="14"/>
        <end position="131"/>
    </location>
</feature>
<gene>
    <name evidence="2" type="ORF">BST96_05560</name>
</gene>
<dbReference type="STRING" id="716816.BST96_05560"/>
<dbReference type="CDD" id="cd06587">
    <property type="entry name" value="VOC"/>
    <property type="match status" value="1"/>
</dbReference>